<evidence type="ECO:0000313" key="1">
    <source>
        <dbReference type="EMBL" id="OAQ39946.1"/>
    </source>
</evidence>
<dbReference type="EMBL" id="LWHJ01000027">
    <property type="protein sequence ID" value="OAQ39946.1"/>
    <property type="molecule type" value="Genomic_DNA"/>
</dbReference>
<dbReference type="STRING" id="1826909.A5893_09675"/>
<protein>
    <recommendedName>
        <fullName evidence="3">Outer membrane protein beta-barrel domain-containing protein</fullName>
    </recommendedName>
</protein>
<dbReference type="OrthoDB" id="5381546at2"/>
<evidence type="ECO:0000313" key="2">
    <source>
        <dbReference type="Proteomes" id="UP000078459"/>
    </source>
</evidence>
<dbReference type="Proteomes" id="UP000078459">
    <property type="component" value="Unassembled WGS sequence"/>
</dbReference>
<keyword evidence="2" id="KW-1185">Reference proteome</keyword>
<dbReference type="AlphaFoldDB" id="A0A179DFW4"/>
<comment type="caution">
    <text evidence="1">The sequence shown here is derived from an EMBL/GenBank/DDBJ whole genome shotgun (WGS) entry which is preliminary data.</text>
</comment>
<organism evidence="1 2">
    <name type="scientific">Pedobacter psychrophilus</name>
    <dbReference type="NCBI Taxonomy" id="1826909"/>
    <lineage>
        <taxon>Bacteria</taxon>
        <taxon>Pseudomonadati</taxon>
        <taxon>Bacteroidota</taxon>
        <taxon>Sphingobacteriia</taxon>
        <taxon>Sphingobacteriales</taxon>
        <taxon>Sphingobacteriaceae</taxon>
        <taxon>Pedobacter</taxon>
    </lineage>
</organism>
<proteinExistence type="predicted"/>
<reference evidence="1 2" key="2">
    <citation type="submission" date="2016-06" db="EMBL/GenBank/DDBJ databases">
        <title>Pedobacter psychrophilus sp. nov., isolated from Antarctic fragmentary rock.</title>
        <authorList>
            <person name="Svec P."/>
        </authorList>
    </citation>
    <scope>NUCLEOTIDE SEQUENCE [LARGE SCALE GENOMIC DNA]</scope>
    <source>
        <strain evidence="1 2">CCM 8644</strain>
    </source>
</reference>
<reference evidence="1 2" key="1">
    <citation type="submission" date="2016-04" db="EMBL/GenBank/DDBJ databases">
        <authorList>
            <person name="Evans L.H."/>
            <person name="Alamgir A."/>
            <person name="Owens N."/>
            <person name="Weber N.D."/>
            <person name="Virtaneva K."/>
            <person name="Barbian K."/>
            <person name="Babar A."/>
            <person name="Rosenke K."/>
        </authorList>
    </citation>
    <scope>NUCLEOTIDE SEQUENCE [LARGE SCALE GENOMIC DNA]</scope>
    <source>
        <strain evidence="1 2">CCM 8644</strain>
    </source>
</reference>
<gene>
    <name evidence="1" type="ORF">A5893_09675</name>
</gene>
<name>A0A179DFW4_9SPHI</name>
<sequence>MICLCCCGFFSKAQKLKFLIPDGAVVQHAGSIGYFSGGVSYDLFKSKKGSLDITYGYLPENKGGAFSTISTKFIYRPLKIKANDWLTIYPINPATFISYTVNKDFDLTWDRGQYSKGYYYWSEALRIHLAFGSELKFNTNKLIQSKKINALSLYYEINTNDVYIINYVQNKSYLNITDIFKAGIGLRAYF</sequence>
<accession>A0A179DFW4</accession>
<evidence type="ECO:0008006" key="3">
    <source>
        <dbReference type="Google" id="ProtNLM"/>
    </source>
</evidence>